<accession>A0ABT5M8R8</accession>
<feature type="coiled-coil region" evidence="1">
    <location>
        <begin position="25"/>
        <end position="52"/>
    </location>
</feature>
<proteinExistence type="predicted"/>
<protein>
    <submittedName>
        <fullName evidence="2">Pyocin activator PrtN family protein</fullName>
    </submittedName>
</protein>
<evidence type="ECO:0000256" key="1">
    <source>
        <dbReference type="SAM" id="Coils"/>
    </source>
</evidence>
<dbReference type="RefSeq" id="WP_273580228.1">
    <property type="nucleotide sequence ID" value="NZ_JAQRFO010000030.1"/>
</dbReference>
<name>A0ABT5M8R8_9GAMM</name>
<dbReference type="EMBL" id="JAQRFO010000030">
    <property type="protein sequence ID" value="MDC9622661.1"/>
    <property type="molecule type" value="Genomic_DNA"/>
</dbReference>
<keyword evidence="1" id="KW-0175">Coiled coil</keyword>
<evidence type="ECO:0000313" key="3">
    <source>
        <dbReference type="Proteomes" id="UP001214757"/>
    </source>
</evidence>
<dbReference type="Proteomes" id="UP001214757">
    <property type="component" value="Unassembled WGS sequence"/>
</dbReference>
<dbReference type="InterPro" id="IPR020518">
    <property type="entry name" value="Tscrpt_reg_PrtN"/>
</dbReference>
<gene>
    <name evidence="2" type="ORF">PSI22_13710</name>
</gene>
<organism evidence="2 3">
    <name type="scientific">Xenorhabdus aichiensis</name>
    <dbReference type="NCBI Taxonomy" id="3025874"/>
    <lineage>
        <taxon>Bacteria</taxon>
        <taxon>Pseudomonadati</taxon>
        <taxon>Pseudomonadota</taxon>
        <taxon>Gammaproteobacteria</taxon>
        <taxon>Enterobacterales</taxon>
        <taxon>Morganellaceae</taxon>
        <taxon>Xenorhabdus</taxon>
    </lineage>
</organism>
<keyword evidence="3" id="KW-1185">Reference proteome</keyword>
<dbReference type="Pfam" id="PF11112">
    <property type="entry name" value="PyocinActivator"/>
    <property type="match status" value="1"/>
</dbReference>
<sequence>MEAACRLRFGAFTNKLYGNPVFIVLLLYKDAFEATEQKVRELEADIDDVLVRATFHIDDGRDYTNQIIHRLRQNFYIHEGICPPLPPTPKVAEVKLTPVEKARNKRGKLGIPTYKLNDSQKSPRIVHVNDLAAHIDKQIEQASKELERIQFKRK</sequence>
<reference evidence="2 3" key="1">
    <citation type="submission" date="2023-02" db="EMBL/GenBank/DDBJ databases">
        <title>Entomopathogenic bacteria.</title>
        <authorList>
            <person name="Machado R.A."/>
        </authorList>
    </citation>
    <scope>NUCLEOTIDE SEQUENCE [LARGE SCALE GENOMIC DNA]</scope>
    <source>
        <strain evidence="2 3">XENO-7</strain>
    </source>
</reference>
<comment type="caution">
    <text evidence="2">The sequence shown here is derived from an EMBL/GenBank/DDBJ whole genome shotgun (WGS) entry which is preliminary data.</text>
</comment>
<evidence type="ECO:0000313" key="2">
    <source>
        <dbReference type="EMBL" id="MDC9622661.1"/>
    </source>
</evidence>